<feature type="domain" description="RanBP2-type" evidence="12">
    <location>
        <begin position="177"/>
        <end position="208"/>
    </location>
</feature>
<dbReference type="SUPFAM" id="SSF90209">
    <property type="entry name" value="Ran binding protein zinc finger-like"/>
    <property type="match status" value="1"/>
</dbReference>
<dbReference type="FunCoup" id="E2C526">
    <property type="interactions" value="345"/>
</dbReference>
<gene>
    <name evidence="13" type="ORF">EAI_12648</name>
</gene>
<dbReference type="PROSITE" id="PS50199">
    <property type="entry name" value="ZF_RANBP2_2"/>
    <property type="match status" value="1"/>
</dbReference>
<dbReference type="InterPro" id="IPR012677">
    <property type="entry name" value="Nucleotide-bd_a/b_plait_sf"/>
</dbReference>
<feature type="domain" description="RRM" evidence="11">
    <location>
        <begin position="39"/>
        <end position="125"/>
    </location>
</feature>
<dbReference type="PROSITE" id="PS50102">
    <property type="entry name" value="RRM"/>
    <property type="match status" value="1"/>
</dbReference>
<dbReference type="Proteomes" id="UP000008237">
    <property type="component" value="Unassembled WGS sequence"/>
</dbReference>
<evidence type="ECO:0000256" key="6">
    <source>
        <dbReference type="ARBA" id="ARBA00022884"/>
    </source>
</evidence>
<dbReference type="EMBL" id="GL452737">
    <property type="protein sequence ID" value="EFN76934.1"/>
    <property type="molecule type" value="Genomic_DNA"/>
</dbReference>
<dbReference type="InterPro" id="IPR000504">
    <property type="entry name" value="RRM_dom"/>
</dbReference>
<evidence type="ECO:0000256" key="10">
    <source>
        <dbReference type="SAM" id="MobiDB-lite"/>
    </source>
</evidence>
<evidence type="ECO:0000256" key="1">
    <source>
        <dbReference type="ARBA" id="ARBA00004123"/>
    </source>
</evidence>
<dbReference type="InterPro" id="IPR035979">
    <property type="entry name" value="RBD_domain_sf"/>
</dbReference>
<dbReference type="GO" id="GO:0008270">
    <property type="term" value="F:zinc ion binding"/>
    <property type="evidence" value="ECO:0007669"/>
    <property type="project" value="UniProtKB-KW"/>
</dbReference>
<accession>E2C526</accession>
<dbReference type="GO" id="GO:0005634">
    <property type="term" value="C:nucleus"/>
    <property type="evidence" value="ECO:0007669"/>
    <property type="project" value="UniProtKB-SubCell"/>
</dbReference>
<keyword evidence="3" id="KW-0479">Metal-binding</keyword>
<organism evidence="14">
    <name type="scientific">Harpegnathos saltator</name>
    <name type="common">Jerdon's jumping ant</name>
    <dbReference type="NCBI Taxonomy" id="610380"/>
    <lineage>
        <taxon>Eukaryota</taxon>
        <taxon>Metazoa</taxon>
        <taxon>Ecdysozoa</taxon>
        <taxon>Arthropoda</taxon>
        <taxon>Hexapoda</taxon>
        <taxon>Insecta</taxon>
        <taxon>Pterygota</taxon>
        <taxon>Neoptera</taxon>
        <taxon>Endopterygota</taxon>
        <taxon>Hymenoptera</taxon>
        <taxon>Apocrita</taxon>
        <taxon>Aculeata</taxon>
        <taxon>Formicoidea</taxon>
        <taxon>Formicidae</taxon>
        <taxon>Ponerinae</taxon>
        <taxon>Ponerini</taxon>
        <taxon>Harpegnathos</taxon>
    </lineage>
</organism>
<feature type="compositionally biased region" description="Gly residues" evidence="10">
    <location>
        <begin position="133"/>
        <end position="156"/>
    </location>
</feature>
<dbReference type="Gene3D" id="4.10.1060.10">
    <property type="entry name" value="Zinc finger, RanBP2-type"/>
    <property type="match status" value="1"/>
</dbReference>
<evidence type="ECO:0000256" key="3">
    <source>
        <dbReference type="ARBA" id="ARBA00022723"/>
    </source>
</evidence>
<dbReference type="SUPFAM" id="SSF54928">
    <property type="entry name" value="RNA-binding domain, RBD"/>
    <property type="match status" value="1"/>
</dbReference>
<feature type="compositionally biased region" description="Gly residues" evidence="10">
    <location>
        <begin position="263"/>
        <end position="274"/>
    </location>
</feature>
<evidence type="ECO:0000259" key="11">
    <source>
        <dbReference type="PROSITE" id="PS50102"/>
    </source>
</evidence>
<dbReference type="Pfam" id="PF00076">
    <property type="entry name" value="RRM_1"/>
    <property type="match status" value="1"/>
</dbReference>
<comment type="subcellular location">
    <subcellularLocation>
        <location evidence="1">Nucleus</location>
    </subcellularLocation>
</comment>
<dbReference type="STRING" id="610380.E2C526"/>
<evidence type="ECO:0000256" key="2">
    <source>
        <dbReference type="ARBA" id="ARBA00008448"/>
    </source>
</evidence>
<evidence type="ECO:0000313" key="13">
    <source>
        <dbReference type="EMBL" id="EFN76934.1"/>
    </source>
</evidence>
<keyword evidence="14" id="KW-1185">Reference proteome</keyword>
<name>E2C526_HARSA</name>
<dbReference type="InterPro" id="IPR036443">
    <property type="entry name" value="Znf_RanBP2_sf"/>
</dbReference>
<evidence type="ECO:0000256" key="8">
    <source>
        <dbReference type="PROSITE-ProRule" id="PRU00176"/>
    </source>
</evidence>
<evidence type="ECO:0000256" key="4">
    <source>
        <dbReference type="ARBA" id="ARBA00022771"/>
    </source>
</evidence>
<sequence length="274" mass="28141">MVYLLLCFSSGGGRGGYNKGGYSDRGSGGGGDGMVTQEDTIFVSGMDPSISEEEICQHFGAIGVIKHDKRTGKPKVWLYKDKNTGKSKGEATVTYDDQNAARSAISWFDGKEFKNCTIKVQMAQHKSNWQGNRMGGGRGGGGRGRGGGGSFGGRGGGGDRDDHHRGGGEDRRDSGGRGGDWRCPNPDCGNTNFAWRDQCNLCKSLKPEGLSYGGGGGGGRGGGGRGGGDRGNRGGYRGDRGGRGGDRGGRGGGFRGGDRGGRGSRGGPMRGGGG</sequence>
<keyword evidence="4 9" id="KW-0863">Zinc-finger</keyword>
<keyword evidence="7" id="KW-0539">Nucleus</keyword>
<dbReference type="AlphaFoldDB" id="E2C526"/>
<feature type="compositionally biased region" description="Gly residues" evidence="10">
    <location>
        <begin position="211"/>
        <end position="226"/>
    </location>
</feature>
<dbReference type="PRINTS" id="PR01228">
    <property type="entry name" value="EGGSHELL"/>
</dbReference>
<reference evidence="13 14" key="1">
    <citation type="journal article" date="2010" name="Science">
        <title>Genomic comparison of the ants Camponotus floridanus and Harpegnathos saltator.</title>
        <authorList>
            <person name="Bonasio R."/>
            <person name="Zhang G."/>
            <person name="Ye C."/>
            <person name="Mutti N.S."/>
            <person name="Fang X."/>
            <person name="Qin N."/>
            <person name="Donahue G."/>
            <person name="Yang P."/>
            <person name="Li Q."/>
            <person name="Li C."/>
            <person name="Zhang P."/>
            <person name="Huang Z."/>
            <person name="Berger S.L."/>
            <person name="Reinberg D."/>
            <person name="Wang J."/>
            <person name="Liebig J."/>
        </authorList>
    </citation>
    <scope>NUCLEOTIDE SEQUENCE [LARGE SCALE GENOMIC DNA]</scope>
    <source>
        <strain evidence="13 14">R22 G/1</strain>
    </source>
</reference>
<evidence type="ECO:0000256" key="5">
    <source>
        <dbReference type="ARBA" id="ARBA00022833"/>
    </source>
</evidence>
<evidence type="ECO:0000256" key="7">
    <source>
        <dbReference type="ARBA" id="ARBA00023242"/>
    </source>
</evidence>
<dbReference type="OMA" id="ARSAINW"/>
<keyword evidence="6 8" id="KW-0694">RNA-binding</keyword>
<evidence type="ECO:0000259" key="12">
    <source>
        <dbReference type="PROSITE" id="PS50199"/>
    </source>
</evidence>
<dbReference type="InterPro" id="IPR034870">
    <property type="entry name" value="TET_fam"/>
</dbReference>
<feature type="compositionally biased region" description="Basic and acidic residues" evidence="10">
    <location>
        <begin position="157"/>
        <end position="175"/>
    </location>
</feature>
<feature type="region of interest" description="Disordered" evidence="10">
    <location>
        <begin position="210"/>
        <end position="274"/>
    </location>
</feature>
<keyword evidence="5" id="KW-0862">Zinc</keyword>
<dbReference type="PANTHER" id="PTHR23238">
    <property type="entry name" value="RNA BINDING PROTEIN"/>
    <property type="match status" value="1"/>
</dbReference>
<dbReference type="CDD" id="cd12534">
    <property type="entry name" value="RRM_SARFH"/>
    <property type="match status" value="1"/>
</dbReference>
<dbReference type="InterPro" id="IPR001876">
    <property type="entry name" value="Znf_RanBP2"/>
</dbReference>
<feature type="compositionally biased region" description="Basic and acidic residues" evidence="10">
    <location>
        <begin position="227"/>
        <end position="249"/>
    </location>
</feature>
<dbReference type="GO" id="GO:0003723">
    <property type="term" value="F:RNA binding"/>
    <property type="evidence" value="ECO:0007669"/>
    <property type="project" value="UniProtKB-UniRule"/>
</dbReference>
<dbReference type="InParanoid" id="E2C526"/>
<protein>
    <submittedName>
        <fullName evidence="13">RNA-binding protein cabeza</fullName>
    </submittedName>
</protein>
<dbReference type="PROSITE" id="PS01358">
    <property type="entry name" value="ZF_RANBP2_1"/>
    <property type="match status" value="1"/>
</dbReference>
<evidence type="ECO:0000313" key="14">
    <source>
        <dbReference type="Proteomes" id="UP000008237"/>
    </source>
</evidence>
<evidence type="ECO:0000256" key="9">
    <source>
        <dbReference type="PROSITE-ProRule" id="PRU00322"/>
    </source>
</evidence>
<feature type="region of interest" description="Disordered" evidence="10">
    <location>
        <begin position="128"/>
        <end position="184"/>
    </location>
</feature>
<dbReference type="SMART" id="SM00360">
    <property type="entry name" value="RRM"/>
    <property type="match status" value="1"/>
</dbReference>
<dbReference type="Gene3D" id="3.30.70.330">
    <property type="match status" value="1"/>
</dbReference>
<dbReference type="OrthoDB" id="76445at2759"/>
<proteinExistence type="inferred from homology"/>
<comment type="similarity">
    <text evidence="2">Belongs to the RRM TET family.</text>
</comment>
<dbReference type="GO" id="GO:0006355">
    <property type="term" value="P:regulation of DNA-templated transcription"/>
    <property type="evidence" value="ECO:0007669"/>
    <property type="project" value="InterPro"/>
</dbReference>